<proteinExistence type="predicted"/>
<dbReference type="AlphaFoldDB" id="A0A835IIU4"/>
<dbReference type="Proteomes" id="UP000631114">
    <property type="component" value="Unassembled WGS sequence"/>
</dbReference>
<keyword evidence="3" id="KW-1185">Reference proteome</keyword>
<gene>
    <name evidence="2" type="ORF">IFM89_035089</name>
</gene>
<accession>A0A835IIU4</accession>
<sequence length="56" mass="6214">MSLGLLEIVLKLCVFAFRSACDRWNVNGVVLKLNVGERKAGLFGLFVKFTLLKGDL</sequence>
<dbReference type="EMBL" id="JADFTS010000003">
    <property type="protein sequence ID" value="KAF9617207.1"/>
    <property type="molecule type" value="Genomic_DNA"/>
</dbReference>
<evidence type="ECO:0000256" key="1">
    <source>
        <dbReference type="SAM" id="SignalP"/>
    </source>
</evidence>
<evidence type="ECO:0000313" key="2">
    <source>
        <dbReference type="EMBL" id="KAF9617207.1"/>
    </source>
</evidence>
<comment type="caution">
    <text evidence="2">The sequence shown here is derived from an EMBL/GenBank/DDBJ whole genome shotgun (WGS) entry which is preliminary data.</text>
</comment>
<name>A0A835IIU4_9MAGN</name>
<feature type="signal peptide" evidence="1">
    <location>
        <begin position="1"/>
        <end position="16"/>
    </location>
</feature>
<evidence type="ECO:0000313" key="3">
    <source>
        <dbReference type="Proteomes" id="UP000631114"/>
    </source>
</evidence>
<feature type="chain" id="PRO_5032949867" evidence="1">
    <location>
        <begin position="17"/>
        <end position="56"/>
    </location>
</feature>
<keyword evidence="1" id="KW-0732">Signal</keyword>
<protein>
    <submittedName>
        <fullName evidence="2">Uncharacterized protein</fullName>
    </submittedName>
</protein>
<organism evidence="2 3">
    <name type="scientific">Coptis chinensis</name>
    <dbReference type="NCBI Taxonomy" id="261450"/>
    <lineage>
        <taxon>Eukaryota</taxon>
        <taxon>Viridiplantae</taxon>
        <taxon>Streptophyta</taxon>
        <taxon>Embryophyta</taxon>
        <taxon>Tracheophyta</taxon>
        <taxon>Spermatophyta</taxon>
        <taxon>Magnoliopsida</taxon>
        <taxon>Ranunculales</taxon>
        <taxon>Ranunculaceae</taxon>
        <taxon>Coptidoideae</taxon>
        <taxon>Coptis</taxon>
    </lineage>
</organism>
<reference evidence="2 3" key="1">
    <citation type="submission" date="2020-10" db="EMBL/GenBank/DDBJ databases">
        <title>The Coptis chinensis genome and diversification of protoberbering-type alkaloids.</title>
        <authorList>
            <person name="Wang B."/>
            <person name="Shu S."/>
            <person name="Song C."/>
            <person name="Liu Y."/>
        </authorList>
    </citation>
    <scope>NUCLEOTIDE SEQUENCE [LARGE SCALE GENOMIC DNA]</scope>
    <source>
        <strain evidence="2">HL-2020</strain>
        <tissue evidence="2">Leaf</tissue>
    </source>
</reference>